<feature type="transmembrane region" description="Helical" evidence="8">
    <location>
        <begin position="185"/>
        <end position="207"/>
    </location>
</feature>
<dbReference type="FunFam" id="1.10.357.140:FF:000007">
    <property type="entry name" value="1,4-dihydroxy-2-naphthoate octaprenyltransferase"/>
    <property type="match status" value="1"/>
</dbReference>
<reference evidence="10 11" key="1">
    <citation type="submission" date="2016-10" db="EMBL/GenBank/DDBJ databases">
        <authorList>
            <person name="de Groot N.N."/>
        </authorList>
    </citation>
    <scope>NUCLEOTIDE SEQUENCE [LARGE SCALE GENOMIC DNA]</scope>
    <source>
        <strain evidence="10 11">CGMCC 1.10449</strain>
    </source>
</reference>
<dbReference type="GO" id="GO:0046428">
    <property type="term" value="F:1,4-dihydroxy-2-naphthoate polyprenyltransferase activity"/>
    <property type="evidence" value="ECO:0007669"/>
    <property type="project" value="UniProtKB-UniRule"/>
</dbReference>
<feature type="transmembrane region" description="Helical" evidence="8">
    <location>
        <begin position="129"/>
        <end position="148"/>
    </location>
</feature>
<dbReference type="CDD" id="cd13962">
    <property type="entry name" value="PT_UbiA_UBIAD1"/>
    <property type="match status" value="1"/>
</dbReference>
<dbReference type="AlphaFoldDB" id="A0A1H0ZQI1"/>
<accession>A0A1H0ZQI1</accession>
<dbReference type="UniPathway" id="UPA00079">
    <property type="reaction ID" value="UER00168"/>
</dbReference>
<dbReference type="PANTHER" id="PTHR13929">
    <property type="entry name" value="1,4-DIHYDROXY-2-NAPHTHOATE OCTAPRENYLTRANSFERASE"/>
    <property type="match status" value="1"/>
</dbReference>
<keyword evidence="6 8" id="KW-1133">Transmembrane helix</keyword>
<evidence type="ECO:0000256" key="6">
    <source>
        <dbReference type="ARBA" id="ARBA00022989"/>
    </source>
</evidence>
<comment type="similarity">
    <text evidence="8">Belongs to the MenA family. Type 1 subfamily.</text>
</comment>
<evidence type="ECO:0000313" key="10">
    <source>
        <dbReference type="EMBL" id="SDQ29491.1"/>
    </source>
</evidence>
<evidence type="ECO:0000256" key="7">
    <source>
        <dbReference type="ARBA" id="ARBA00023136"/>
    </source>
</evidence>
<keyword evidence="5 8" id="KW-0812">Transmembrane</keyword>
<name>A0A1H0ZQI1_9BACI</name>
<dbReference type="InterPro" id="IPR000537">
    <property type="entry name" value="UbiA_prenyltransferase"/>
</dbReference>
<evidence type="ECO:0000256" key="1">
    <source>
        <dbReference type="ARBA" id="ARBA00004141"/>
    </source>
</evidence>
<sequence length="311" mass="34146">MESSNKSTIKQALNEKSGFQIWWRLLRPHTLTASFVPVFVGTMLALIDHGINIFLFLAMLLASMLIQSATNMFNEYYDFARGLDNEESVGIGGTIVRDGVSPKTVLRLALTFFGIAILLGVYICIESSWWIAIIGLVCMLFGYLYTGGPLPIAYTPLGEIFSGFLMGTVIIGISYFIQTQTLTSTVIWVSIPIAIFIGAIMMSNNIRDLDGDKENGRKTIAILIGRKNAVRCLALLFTVAFALTTVYIILGMLPIWSVIALLGIFKAIDVVKKFQGKSQPIEMLPAMVATGKTNTIYGFLLGISLLISNFI</sequence>
<dbReference type="STRING" id="553311.SAMN05216231_1364"/>
<dbReference type="PIRSF" id="PIRSF005355">
    <property type="entry name" value="UBIAD1"/>
    <property type="match status" value="1"/>
</dbReference>
<dbReference type="GO" id="GO:0009234">
    <property type="term" value="P:menaquinone biosynthetic process"/>
    <property type="evidence" value="ECO:0007669"/>
    <property type="project" value="UniProtKB-UniRule"/>
</dbReference>
<dbReference type="NCBIfam" id="TIGR00751">
    <property type="entry name" value="menA"/>
    <property type="match status" value="1"/>
</dbReference>
<evidence type="ECO:0000256" key="8">
    <source>
        <dbReference type="HAMAP-Rule" id="MF_01937"/>
    </source>
</evidence>
<dbReference type="Gene3D" id="1.20.120.1780">
    <property type="entry name" value="UbiA prenyltransferase"/>
    <property type="match status" value="1"/>
</dbReference>
<evidence type="ECO:0000313" key="11">
    <source>
        <dbReference type="Proteomes" id="UP000199444"/>
    </source>
</evidence>
<dbReference type="InterPro" id="IPR044878">
    <property type="entry name" value="UbiA_sf"/>
</dbReference>
<evidence type="ECO:0000256" key="2">
    <source>
        <dbReference type="ARBA" id="ARBA00022428"/>
    </source>
</evidence>
<keyword evidence="4 8" id="KW-0808">Transferase</keyword>
<dbReference type="GO" id="GO:0005886">
    <property type="term" value="C:plasma membrane"/>
    <property type="evidence" value="ECO:0007669"/>
    <property type="project" value="UniProtKB-SubCell"/>
</dbReference>
<feature type="transmembrane region" description="Helical" evidence="8">
    <location>
        <begin position="283"/>
        <end position="307"/>
    </location>
</feature>
<keyword evidence="7 8" id="KW-0472">Membrane</keyword>
<organism evidence="10 11">
    <name type="scientific">Virgibacillus salinus</name>
    <dbReference type="NCBI Taxonomy" id="553311"/>
    <lineage>
        <taxon>Bacteria</taxon>
        <taxon>Bacillati</taxon>
        <taxon>Bacillota</taxon>
        <taxon>Bacilli</taxon>
        <taxon>Bacillales</taxon>
        <taxon>Bacillaceae</taxon>
        <taxon>Virgibacillus</taxon>
    </lineage>
</organism>
<gene>
    <name evidence="8" type="primary">menA</name>
    <name evidence="10" type="ORF">SAMN05216231_1364</name>
</gene>
<dbReference type="HAMAP" id="MF_01937">
    <property type="entry name" value="MenA_1"/>
    <property type="match status" value="1"/>
</dbReference>
<dbReference type="PANTHER" id="PTHR13929:SF0">
    <property type="entry name" value="UBIA PRENYLTRANSFERASE DOMAIN-CONTAINING PROTEIN 1"/>
    <property type="match status" value="1"/>
</dbReference>
<dbReference type="EC" id="2.5.1.74" evidence="8 9"/>
<dbReference type="Pfam" id="PF01040">
    <property type="entry name" value="UbiA"/>
    <property type="match status" value="1"/>
</dbReference>
<dbReference type="Gene3D" id="1.10.357.140">
    <property type="entry name" value="UbiA prenyltransferase"/>
    <property type="match status" value="1"/>
</dbReference>
<keyword evidence="2 8" id="KW-0474">Menaquinone biosynthesis</keyword>
<keyword evidence="11" id="KW-1185">Reference proteome</keyword>
<feature type="transmembrane region" description="Helical" evidence="8">
    <location>
        <begin position="160"/>
        <end position="179"/>
    </location>
</feature>
<dbReference type="InterPro" id="IPR026046">
    <property type="entry name" value="UBIAD1"/>
</dbReference>
<dbReference type="EMBL" id="FNKD01000001">
    <property type="protein sequence ID" value="SDQ29491.1"/>
    <property type="molecule type" value="Genomic_DNA"/>
</dbReference>
<feature type="transmembrane region" description="Helical" evidence="8">
    <location>
        <begin position="105"/>
        <end position="123"/>
    </location>
</feature>
<proteinExistence type="inferred from homology"/>
<feature type="transmembrane region" description="Helical" evidence="8">
    <location>
        <begin position="21"/>
        <end position="47"/>
    </location>
</feature>
<dbReference type="NCBIfam" id="NF004749">
    <property type="entry name" value="PRK06080.1-1"/>
    <property type="match status" value="1"/>
</dbReference>
<feature type="transmembrane region" description="Helical" evidence="8">
    <location>
        <begin position="228"/>
        <end position="249"/>
    </location>
</feature>
<comment type="pathway">
    <text evidence="8">Quinol/quinone metabolism; menaquinone biosynthesis; menaquinol from 1,4-dihydroxy-2-naphthoate: step 1/2.</text>
</comment>
<evidence type="ECO:0000256" key="3">
    <source>
        <dbReference type="ARBA" id="ARBA00022475"/>
    </source>
</evidence>
<evidence type="ECO:0000256" key="5">
    <source>
        <dbReference type="ARBA" id="ARBA00022692"/>
    </source>
</evidence>
<protein>
    <recommendedName>
        <fullName evidence="8 9">1,4-dihydroxy-2-naphthoate octaprenyltransferase</fullName>
        <shortName evidence="8">DHNA-octaprenyltransferase</shortName>
        <ecNumber evidence="8 9">2.5.1.74</ecNumber>
    </recommendedName>
</protein>
<keyword evidence="3 8" id="KW-1003">Cell membrane</keyword>
<dbReference type="Proteomes" id="UP000199444">
    <property type="component" value="Unassembled WGS sequence"/>
</dbReference>
<feature type="transmembrane region" description="Helical" evidence="8">
    <location>
        <begin position="53"/>
        <end position="73"/>
    </location>
</feature>
<comment type="subcellular location">
    <subcellularLocation>
        <location evidence="8">Cell membrane</location>
        <topology evidence="8">Multi-pass membrane protein</topology>
    </subcellularLocation>
    <subcellularLocation>
        <location evidence="1">Membrane</location>
        <topology evidence="1">Multi-pass membrane protein</topology>
    </subcellularLocation>
</comment>
<comment type="function">
    <text evidence="8">Conversion of 1,4-dihydroxy-2-naphthoate (DHNA) to demethylmenaquinone (DMK).</text>
</comment>
<evidence type="ECO:0000256" key="4">
    <source>
        <dbReference type="ARBA" id="ARBA00022679"/>
    </source>
</evidence>
<dbReference type="GO" id="GO:0042371">
    <property type="term" value="P:vitamin K biosynthetic process"/>
    <property type="evidence" value="ECO:0007669"/>
    <property type="project" value="TreeGrafter"/>
</dbReference>
<dbReference type="InterPro" id="IPR004657">
    <property type="entry name" value="MenA"/>
</dbReference>
<dbReference type="RefSeq" id="WP_092492160.1">
    <property type="nucleotide sequence ID" value="NZ_FNKD01000001.1"/>
</dbReference>
<comment type="catalytic activity">
    <reaction evidence="8">
        <text>an all-trans-polyprenyl diphosphate + 1,4-dihydroxy-2-naphthoate + H(+) = a 2-demethylmenaquinol + CO2 + diphosphate</text>
        <dbReference type="Rhea" id="RHEA:26478"/>
        <dbReference type="Rhea" id="RHEA-COMP:9563"/>
        <dbReference type="Rhea" id="RHEA-COMP:9564"/>
        <dbReference type="ChEBI" id="CHEBI:11173"/>
        <dbReference type="ChEBI" id="CHEBI:15378"/>
        <dbReference type="ChEBI" id="CHEBI:16526"/>
        <dbReference type="ChEBI" id="CHEBI:33019"/>
        <dbReference type="ChEBI" id="CHEBI:55437"/>
        <dbReference type="ChEBI" id="CHEBI:58914"/>
        <dbReference type="EC" id="2.5.1.74"/>
    </reaction>
</comment>
<evidence type="ECO:0000256" key="9">
    <source>
        <dbReference type="NCBIfam" id="TIGR00751"/>
    </source>
</evidence>